<proteinExistence type="predicted"/>
<name>M0NDJ9_9EURY</name>
<dbReference type="RefSeq" id="WP_007738097.1">
    <property type="nucleotide sequence ID" value="NZ_AOMF01000099.1"/>
</dbReference>
<feature type="region of interest" description="Disordered" evidence="1">
    <location>
        <begin position="1"/>
        <end position="28"/>
    </location>
</feature>
<organism evidence="2 3">
    <name type="scientific">Halococcus thailandensis JCM 13552</name>
    <dbReference type="NCBI Taxonomy" id="1227457"/>
    <lineage>
        <taxon>Archaea</taxon>
        <taxon>Methanobacteriati</taxon>
        <taxon>Methanobacteriota</taxon>
        <taxon>Stenosarchaea group</taxon>
        <taxon>Halobacteria</taxon>
        <taxon>Halobacteriales</taxon>
        <taxon>Halococcaceae</taxon>
        <taxon>Halococcus</taxon>
    </lineage>
</organism>
<comment type="caution">
    <text evidence="2">The sequence shown here is derived from an EMBL/GenBank/DDBJ whole genome shotgun (WGS) entry which is preliminary data.</text>
</comment>
<dbReference type="PATRIC" id="fig|1227457.3.peg.812"/>
<evidence type="ECO:0000313" key="2">
    <source>
        <dbReference type="EMBL" id="EMA56032.1"/>
    </source>
</evidence>
<dbReference type="Proteomes" id="UP000011680">
    <property type="component" value="Unassembled WGS sequence"/>
</dbReference>
<protein>
    <submittedName>
        <fullName evidence="2">Uncharacterized protein</fullName>
    </submittedName>
</protein>
<dbReference type="EMBL" id="AOMF01000099">
    <property type="protein sequence ID" value="EMA56032.1"/>
    <property type="molecule type" value="Genomic_DNA"/>
</dbReference>
<accession>M0NDJ9</accession>
<feature type="compositionally biased region" description="Polar residues" evidence="1">
    <location>
        <begin position="16"/>
        <end position="25"/>
    </location>
</feature>
<gene>
    <name evidence="2" type="ORF">C451_04501</name>
</gene>
<reference evidence="2 3" key="1">
    <citation type="journal article" date="2014" name="PLoS Genet.">
        <title>Phylogenetically driven sequencing of extremely halophilic archaea reveals strategies for static and dynamic osmo-response.</title>
        <authorList>
            <person name="Becker E.A."/>
            <person name="Seitzer P.M."/>
            <person name="Tritt A."/>
            <person name="Larsen D."/>
            <person name="Krusor M."/>
            <person name="Yao A.I."/>
            <person name="Wu D."/>
            <person name="Madern D."/>
            <person name="Eisen J.A."/>
            <person name="Darling A.E."/>
            <person name="Facciotti M.T."/>
        </authorList>
    </citation>
    <scope>NUCLEOTIDE SEQUENCE [LARGE SCALE GENOMIC DNA]</scope>
    <source>
        <strain evidence="2 3">JCM 13552</strain>
    </source>
</reference>
<sequence length="175" mass="19229">MTANAISGQEPDESPADQQPTSEADNTSHEIVHSAGDWMLLVTAEGYVEAREDGGPYEGARYFTTRSEVWAPRGADYRYGKSIEDVLARYTHETRFERDADEHGAALRRGIISTLQSFATDVVCDQRECDGCVPHVRHVNAPTGPETAIVCGESATDGRYVTNHPLTVGEQEESR</sequence>
<keyword evidence="3" id="KW-1185">Reference proteome</keyword>
<dbReference type="AlphaFoldDB" id="M0NDJ9"/>
<evidence type="ECO:0000313" key="3">
    <source>
        <dbReference type="Proteomes" id="UP000011680"/>
    </source>
</evidence>
<dbReference type="OrthoDB" id="215282at2157"/>
<evidence type="ECO:0000256" key="1">
    <source>
        <dbReference type="SAM" id="MobiDB-lite"/>
    </source>
</evidence>